<feature type="domain" description="BioF2-like acetyltransferase" evidence="1">
    <location>
        <begin position="138"/>
        <end position="259"/>
    </location>
</feature>
<dbReference type="SUPFAM" id="SSF55729">
    <property type="entry name" value="Acyl-CoA N-acyltransferases (Nat)"/>
    <property type="match status" value="1"/>
</dbReference>
<dbReference type="Gene3D" id="3.40.630.30">
    <property type="match status" value="1"/>
</dbReference>
<organism evidence="2 3">
    <name type="scientific">Labrys okinawensis</name>
    <dbReference type="NCBI Taxonomy" id="346911"/>
    <lineage>
        <taxon>Bacteria</taxon>
        <taxon>Pseudomonadati</taxon>
        <taxon>Pseudomonadota</taxon>
        <taxon>Alphaproteobacteria</taxon>
        <taxon>Hyphomicrobiales</taxon>
        <taxon>Xanthobacteraceae</taxon>
        <taxon>Labrys</taxon>
    </lineage>
</organism>
<name>A0A2S9Q9D0_9HYPH</name>
<evidence type="ECO:0000313" key="2">
    <source>
        <dbReference type="EMBL" id="PRH85955.1"/>
    </source>
</evidence>
<comment type="caution">
    <text evidence="2">The sequence shown here is derived from an EMBL/GenBank/DDBJ whole genome shotgun (WGS) entry which is preliminary data.</text>
</comment>
<dbReference type="Proteomes" id="UP000237682">
    <property type="component" value="Unassembled WGS sequence"/>
</dbReference>
<protein>
    <recommendedName>
        <fullName evidence="1">BioF2-like acetyltransferase domain-containing protein</fullName>
    </recommendedName>
</protein>
<proteinExistence type="predicted"/>
<dbReference type="Pfam" id="PF13480">
    <property type="entry name" value="Acetyltransf_6"/>
    <property type="match status" value="1"/>
</dbReference>
<evidence type="ECO:0000313" key="3">
    <source>
        <dbReference type="Proteomes" id="UP000237682"/>
    </source>
</evidence>
<dbReference type="InterPro" id="IPR016181">
    <property type="entry name" value="Acyl_CoA_acyltransferase"/>
</dbReference>
<reference evidence="2 3" key="1">
    <citation type="submission" date="2018-02" db="EMBL/GenBank/DDBJ databases">
        <title>Whole genome sequencing of endophytic bacterium.</title>
        <authorList>
            <person name="Eedara R."/>
            <person name="Podile A.R."/>
        </authorList>
    </citation>
    <scope>NUCLEOTIDE SEQUENCE [LARGE SCALE GENOMIC DNA]</scope>
    <source>
        <strain evidence="2 3">RP1T</strain>
    </source>
</reference>
<dbReference type="EMBL" id="PUEJ01000007">
    <property type="protein sequence ID" value="PRH85955.1"/>
    <property type="molecule type" value="Genomic_DNA"/>
</dbReference>
<dbReference type="InterPro" id="IPR038740">
    <property type="entry name" value="BioF2-like_GNAT_dom"/>
</dbReference>
<evidence type="ECO:0000259" key="1">
    <source>
        <dbReference type="Pfam" id="PF13480"/>
    </source>
</evidence>
<keyword evidence="3" id="KW-1185">Reference proteome</keyword>
<sequence>MVVDPLIPTVFHEEWWLDAATQGKVEFVEHEEGGRTVGRLPYVLESRLGLQSANMPPMTHFLGPGIVEPQGSKPNRFLKTQGIIRELLRKLPAIASFRQKMHAGISDALAFQAENYEVSVQFTFEIQPAEQQQLWRGMRDKTRNVIRRAEEHHLVSQDMDPEEFFGFASANLEARNESANVDFAACRAVTAASLERKRGHFLVARHGGVAKAAIFCAWDSQAYYYLMSTRAADSANGAIPLLLWHAIQKAVARGLTFDFDGVVNSGSMLLFSGFGGAASPRYIVSKSTPLYRTLREIRRFNPEVYNPFC</sequence>
<dbReference type="OrthoDB" id="116151at2"/>
<gene>
    <name evidence="2" type="ORF">C5L14_19955</name>
</gene>
<accession>A0A2S9Q9D0</accession>
<dbReference type="AlphaFoldDB" id="A0A2S9Q9D0"/>